<keyword evidence="3" id="KW-1185">Reference proteome</keyword>
<evidence type="ECO:0000313" key="2">
    <source>
        <dbReference type="EMBL" id="KAJ7616045.1"/>
    </source>
</evidence>
<feature type="region of interest" description="Disordered" evidence="1">
    <location>
        <begin position="192"/>
        <end position="227"/>
    </location>
</feature>
<dbReference type="Proteomes" id="UP001221142">
    <property type="component" value="Unassembled WGS sequence"/>
</dbReference>
<name>A0AAD7FCN7_9AGAR</name>
<feature type="region of interest" description="Disordered" evidence="1">
    <location>
        <begin position="87"/>
        <end position="108"/>
    </location>
</feature>
<protein>
    <submittedName>
        <fullName evidence="2">Uncharacterized protein</fullName>
    </submittedName>
</protein>
<comment type="caution">
    <text evidence="2">The sequence shown here is derived from an EMBL/GenBank/DDBJ whole genome shotgun (WGS) entry which is preliminary data.</text>
</comment>
<evidence type="ECO:0000313" key="3">
    <source>
        <dbReference type="Proteomes" id="UP001221142"/>
    </source>
</evidence>
<feature type="compositionally biased region" description="Basic and acidic residues" evidence="1">
    <location>
        <begin position="87"/>
        <end position="101"/>
    </location>
</feature>
<dbReference type="EMBL" id="JARKIF010000023">
    <property type="protein sequence ID" value="KAJ7616045.1"/>
    <property type="molecule type" value="Genomic_DNA"/>
</dbReference>
<evidence type="ECO:0000256" key="1">
    <source>
        <dbReference type="SAM" id="MobiDB-lite"/>
    </source>
</evidence>
<gene>
    <name evidence="2" type="ORF">FB45DRAFT_873325</name>
</gene>
<organism evidence="2 3">
    <name type="scientific">Roridomyces roridus</name>
    <dbReference type="NCBI Taxonomy" id="1738132"/>
    <lineage>
        <taxon>Eukaryota</taxon>
        <taxon>Fungi</taxon>
        <taxon>Dikarya</taxon>
        <taxon>Basidiomycota</taxon>
        <taxon>Agaricomycotina</taxon>
        <taxon>Agaricomycetes</taxon>
        <taxon>Agaricomycetidae</taxon>
        <taxon>Agaricales</taxon>
        <taxon>Marasmiineae</taxon>
        <taxon>Mycenaceae</taxon>
        <taxon>Roridomyces</taxon>
    </lineage>
</organism>
<sequence length="227" mass="24708">MSRNAANGYSKTRGRWVTDEKSEINHEAIRPKEVPVPAALLNPYLVLTPLWRTQQALCPQVPGMAPTWQEFFVDVYERTISAALCQDPRRPPEIPEHRAGKNGDLSGQMPDANLSKSWRAGKNGGSRHQASEGVVGGPIVPADCIPRVNWACEVDSTLKESILTLVAPRQASSAVNFGNSFPTYVHRQSAVRPHPAGAPMRTPDDPYPGCSRRPAGLQLSGPATIRS</sequence>
<accession>A0AAD7FCN7</accession>
<reference evidence="2" key="1">
    <citation type="submission" date="2023-03" db="EMBL/GenBank/DDBJ databases">
        <title>Massive genome expansion in bonnet fungi (Mycena s.s.) driven by repeated elements and novel gene families across ecological guilds.</title>
        <authorList>
            <consortium name="Lawrence Berkeley National Laboratory"/>
            <person name="Harder C.B."/>
            <person name="Miyauchi S."/>
            <person name="Viragh M."/>
            <person name="Kuo A."/>
            <person name="Thoen E."/>
            <person name="Andreopoulos B."/>
            <person name="Lu D."/>
            <person name="Skrede I."/>
            <person name="Drula E."/>
            <person name="Henrissat B."/>
            <person name="Morin E."/>
            <person name="Kohler A."/>
            <person name="Barry K."/>
            <person name="LaButti K."/>
            <person name="Morin E."/>
            <person name="Salamov A."/>
            <person name="Lipzen A."/>
            <person name="Mereny Z."/>
            <person name="Hegedus B."/>
            <person name="Baldrian P."/>
            <person name="Stursova M."/>
            <person name="Weitz H."/>
            <person name="Taylor A."/>
            <person name="Grigoriev I.V."/>
            <person name="Nagy L.G."/>
            <person name="Martin F."/>
            <person name="Kauserud H."/>
        </authorList>
    </citation>
    <scope>NUCLEOTIDE SEQUENCE</scope>
    <source>
        <strain evidence="2">9284</strain>
    </source>
</reference>
<dbReference type="AlphaFoldDB" id="A0AAD7FCN7"/>
<proteinExistence type="predicted"/>